<name>A0A1G9G5G9_9GAMM</name>
<dbReference type="SUPFAM" id="SSF100950">
    <property type="entry name" value="NagB/RpiA/CoA transferase-like"/>
    <property type="match status" value="1"/>
</dbReference>
<dbReference type="RefSeq" id="WP_089656901.1">
    <property type="nucleotide sequence ID" value="NZ_FNGH01000002.1"/>
</dbReference>
<evidence type="ECO:0000256" key="2">
    <source>
        <dbReference type="ARBA" id="ARBA00023125"/>
    </source>
</evidence>
<dbReference type="Pfam" id="PF00455">
    <property type="entry name" value="DeoRC"/>
    <property type="match status" value="1"/>
</dbReference>
<dbReference type="EMBL" id="FNGH01000002">
    <property type="protein sequence ID" value="SDK95899.1"/>
    <property type="molecule type" value="Genomic_DNA"/>
</dbReference>
<evidence type="ECO:0000259" key="4">
    <source>
        <dbReference type="PROSITE" id="PS51000"/>
    </source>
</evidence>
<dbReference type="PANTHER" id="PTHR30363:SF8">
    <property type="entry name" value="DEOXYRIBOSE OPERON REPRESSOR"/>
    <property type="match status" value="1"/>
</dbReference>
<organism evidence="5 6">
    <name type="scientific">Franzmannia pantelleriensis</name>
    <dbReference type="NCBI Taxonomy" id="48727"/>
    <lineage>
        <taxon>Bacteria</taxon>
        <taxon>Pseudomonadati</taxon>
        <taxon>Pseudomonadota</taxon>
        <taxon>Gammaproteobacteria</taxon>
        <taxon>Oceanospirillales</taxon>
        <taxon>Halomonadaceae</taxon>
        <taxon>Franzmannia</taxon>
    </lineage>
</organism>
<dbReference type="InterPro" id="IPR014036">
    <property type="entry name" value="DeoR-like_C"/>
</dbReference>
<dbReference type="OrthoDB" id="9797223at2"/>
<dbReference type="Proteomes" id="UP000199107">
    <property type="component" value="Unassembled WGS sequence"/>
</dbReference>
<dbReference type="SMART" id="SM01134">
    <property type="entry name" value="DeoRC"/>
    <property type="match status" value="1"/>
</dbReference>
<accession>A0A1G9G5G9</accession>
<protein>
    <submittedName>
        <fullName evidence="5">Transcriptional regulator, DeoR family</fullName>
    </submittedName>
</protein>
<dbReference type="InterPro" id="IPR001034">
    <property type="entry name" value="DeoR_HTH"/>
</dbReference>
<dbReference type="AlphaFoldDB" id="A0A1G9G5G9"/>
<gene>
    <name evidence="5" type="ORF">SAMN05192555_10229</name>
</gene>
<sequence length="257" mass="27452">MNGRSAMRLARLQDVLAGGGTIHLSEAAKLCGVSEMTIRRDVAASDGAMTFLGGHLMMADNPQFAPVYDLDEQQGSHYLAKQRLCQGAASFIAEGDTLFIDCGTTLMPLLGMLDEFEELTVVTYALNVANAVGSLSNVRLVLLGGLYHHSSQSFGSGEMYDAVRRLGINKAFISAAGVDLARGVSCFHFHEVAPKQAALETALYRILVVDASKLGIVRPALFAELDAFDVVVTDAKAAPRLNARVGSEHQPPRVMVA</sequence>
<dbReference type="InterPro" id="IPR050313">
    <property type="entry name" value="Carb_Metab_HTH_regulators"/>
</dbReference>
<keyword evidence="6" id="KW-1185">Reference proteome</keyword>
<evidence type="ECO:0000256" key="3">
    <source>
        <dbReference type="ARBA" id="ARBA00023163"/>
    </source>
</evidence>
<proteinExistence type="predicted"/>
<evidence type="ECO:0000313" key="5">
    <source>
        <dbReference type="EMBL" id="SDK95899.1"/>
    </source>
</evidence>
<dbReference type="GO" id="GO:0003677">
    <property type="term" value="F:DNA binding"/>
    <property type="evidence" value="ECO:0007669"/>
    <property type="project" value="UniProtKB-KW"/>
</dbReference>
<dbReference type="SMART" id="SM00420">
    <property type="entry name" value="HTH_DEOR"/>
    <property type="match status" value="1"/>
</dbReference>
<dbReference type="InterPro" id="IPR037171">
    <property type="entry name" value="NagB/RpiA_transferase-like"/>
</dbReference>
<dbReference type="GO" id="GO:0003700">
    <property type="term" value="F:DNA-binding transcription factor activity"/>
    <property type="evidence" value="ECO:0007669"/>
    <property type="project" value="InterPro"/>
</dbReference>
<keyword evidence="3" id="KW-0804">Transcription</keyword>
<keyword evidence="2" id="KW-0238">DNA-binding</keyword>
<feature type="domain" description="HTH deoR-type" evidence="4">
    <location>
        <begin position="5"/>
        <end position="57"/>
    </location>
</feature>
<evidence type="ECO:0000313" key="6">
    <source>
        <dbReference type="Proteomes" id="UP000199107"/>
    </source>
</evidence>
<dbReference type="PROSITE" id="PS00894">
    <property type="entry name" value="HTH_DEOR_1"/>
    <property type="match status" value="1"/>
</dbReference>
<keyword evidence="1" id="KW-0805">Transcription regulation</keyword>
<reference evidence="6" key="1">
    <citation type="submission" date="2016-10" db="EMBL/GenBank/DDBJ databases">
        <authorList>
            <person name="Varghese N."/>
            <person name="Submissions S."/>
        </authorList>
    </citation>
    <scope>NUCLEOTIDE SEQUENCE [LARGE SCALE GENOMIC DNA]</scope>
    <source>
        <strain evidence="6">AAP</strain>
    </source>
</reference>
<dbReference type="PROSITE" id="PS51000">
    <property type="entry name" value="HTH_DEOR_2"/>
    <property type="match status" value="1"/>
</dbReference>
<evidence type="ECO:0000256" key="1">
    <source>
        <dbReference type="ARBA" id="ARBA00023015"/>
    </source>
</evidence>
<dbReference type="Pfam" id="PF08220">
    <property type="entry name" value="HTH_DeoR"/>
    <property type="match status" value="1"/>
</dbReference>
<dbReference type="STRING" id="48727.SAMN05192555_10229"/>
<dbReference type="PANTHER" id="PTHR30363">
    <property type="entry name" value="HTH-TYPE TRANSCRIPTIONAL REGULATOR SRLR-RELATED"/>
    <property type="match status" value="1"/>
</dbReference>
<dbReference type="InterPro" id="IPR018356">
    <property type="entry name" value="Tscrpt_reg_HTH_DeoR_CS"/>
</dbReference>